<reference evidence="2 3" key="1">
    <citation type="submission" date="2020-08" db="EMBL/GenBank/DDBJ databases">
        <title>Genomic Encyclopedia of Type Strains, Phase IV (KMG-IV): sequencing the most valuable type-strain genomes for metagenomic binning, comparative biology and taxonomic classification.</title>
        <authorList>
            <person name="Goeker M."/>
        </authorList>
    </citation>
    <scope>NUCLEOTIDE SEQUENCE [LARGE SCALE GENOMIC DNA]</scope>
    <source>
        <strain evidence="2 3">DSM 25622</strain>
    </source>
</reference>
<evidence type="ECO:0000313" key="3">
    <source>
        <dbReference type="Proteomes" id="UP000580654"/>
    </source>
</evidence>
<feature type="region of interest" description="Disordered" evidence="1">
    <location>
        <begin position="164"/>
        <end position="186"/>
    </location>
</feature>
<keyword evidence="3" id="KW-1185">Reference proteome</keyword>
<gene>
    <name evidence="2" type="ORF">FHS87_002297</name>
</gene>
<organism evidence="2 3">
    <name type="scientific">Muricoccus pecuniae</name>
    <dbReference type="NCBI Taxonomy" id="693023"/>
    <lineage>
        <taxon>Bacteria</taxon>
        <taxon>Pseudomonadati</taxon>
        <taxon>Pseudomonadota</taxon>
        <taxon>Alphaproteobacteria</taxon>
        <taxon>Acetobacterales</taxon>
        <taxon>Roseomonadaceae</taxon>
        <taxon>Muricoccus</taxon>
    </lineage>
</organism>
<dbReference type="EMBL" id="JACIJD010000009">
    <property type="protein sequence ID" value="MBB5694252.1"/>
    <property type="molecule type" value="Genomic_DNA"/>
</dbReference>
<proteinExistence type="predicted"/>
<comment type="caution">
    <text evidence="2">The sequence shown here is derived from an EMBL/GenBank/DDBJ whole genome shotgun (WGS) entry which is preliminary data.</text>
</comment>
<evidence type="ECO:0000313" key="2">
    <source>
        <dbReference type="EMBL" id="MBB5694252.1"/>
    </source>
</evidence>
<accession>A0A840YI61</accession>
<dbReference type="Proteomes" id="UP000580654">
    <property type="component" value="Unassembled WGS sequence"/>
</dbReference>
<sequence>MDDLLQAKDTAALFPEADGDAASVAAAALAVCTLVEDFETSSFLNLPARRERVRTIRKAADEACRSSFNRLLNTNLLEAPQGLAAATPGEADAIVAGMEGAARALRRIEASGRRLGGAERYDAALRAAAAAIVKGGAEGNGLTRPDMLRLVEILLGPQAALEMVNQPRRPGSTPAPARGTPVLQRA</sequence>
<name>A0A840YI61_9PROT</name>
<dbReference type="AlphaFoldDB" id="A0A840YI61"/>
<protein>
    <submittedName>
        <fullName evidence="2">Uncharacterized protein</fullName>
    </submittedName>
</protein>
<evidence type="ECO:0000256" key="1">
    <source>
        <dbReference type="SAM" id="MobiDB-lite"/>
    </source>
</evidence>
<dbReference type="RefSeq" id="WP_184517987.1">
    <property type="nucleotide sequence ID" value="NZ_JACIJD010000009.1"/>
</dbReference>